<dbReference type="AlphaFoldDB" id="A0A0H3ZSR6"/>
<protein>
    <submittedName>
        <fullName evidence="1">Uncharacterized protein</fullName>
    </submittedName>
</protein>
<proteinExistence type="predicted"/>
<reference evidence="1" key="1">
    <citation type="journal article" date="2015" name="MBio">
        <title>Eco-Evolutionary Dynamics of Episomes among Ecologically Cohesive Bacterial Populations.</title>
        <authorList>
            <person name="Xue H."/>
            <person name="Cordero O.X."/>
            <person name="Camas F.M."/>
            <person name="Trimble W."/>
            <person name="Meyer F."/>
            <person name="Guglielmini J."/>
            <person name="Rocha E.P."/>
            <person name="Polz M.F."/>
        </authorList>
    </citation>
    <scope>NUCLEOTIDE SEQUENCE</scope>
    <source>
        <strain evidence="1">FF_110</strain>
    </source>
</reference>
<organism evidence="1">
    <name type="scientific">Vibrio genomosp. F6</name>
    <dbReference type="NCBI Taxonomy" id="723172"/>
    <lineage>
        <taxon>Bacteria</taxon>
        <taxon>Pseudomonadati</taxon>
        <taxon>Pseudomonadota</taxon>
        <taxon>Gammaproteobacteria</taxon>
        <taxon>Vibrionales</taxon>
        <taxon>Vibrionaceae</taxon>
        <taxon>Vibrio</taxon>
    </lineage>
</organism>
<sequence length="146" mass="16471">MEWIASVDAWDYCDGSLLAKLVLKSDIPPAYRPLIASIIDGSRKQKVKAAAHLKIPANERMYIAETISMNLGLISEFKTAKLSEGETLLEHQADKEGIEPIDVKRWLENRAMEIKQDAADQLGVSLQTIENLLRDFRYKLANFPDV</sequence>
<evidence type="ECO:0000313" key="1">
    <source>
        <dbReference type="EMBL" id="AKN36934.1"/>
    </source>
</evidence>
<dbReference type="EMBL" id="KP795516">
    <property type="protein sequence ID" value="AKN36934.1"/>
    <property type="molecule type" value="Genomic_DNA"/>
</dbReference>
<accession>A0A0H3ZSR6</accession>
<name>A0A0H3ZSR6_9VIBR</name>